<proteinExistence type="predicted"/>
<protein>
    <submittedName>
        <fullName evidence="1">Uncharacterized protein</fullName>
    </submittedName>
</protein>
<dbReference type="EMBL" id="JAUSVX010000002">
    <property type="protein sequence ID" value="MDQ0468905.1"/>
    <property type="molecule type" value="Genomic_DNA"/>
</dbReference>
<gene>
    <name evidence="1" type="ORF">QO011_001905</name>
</gene>
<keyword evidence="2" id="KW-1185">Reference proteome</keyword>
<comment type="caution">
    <text evidence="1">The sequence shown here is derived from an EMBL/GenBank/DDBJ whole genome shotgun (WGS) entry which is preliminary data.</text>
</comment>
<evidence type="ECO:0000313" key="1">
    <source>
        <dbReference type="EMBL" id="MDQ0468905.1"/>
    </source>
</evidence>
<evidence type="ECO:0000313" key="2">
    <source>
        <dbReference type="Proteomes" id="UP001242480"/>
    </source>
</evidence>
<organism evidence="1 2">
    <name type="scientific">Labrys wisconsinensis</name>
    <dbReference type="NCBI Taxonomy" id="425677"/>
    <lineage>
        <taxon>Bacteria</taxon>
        <taxon>Pseudomonadati</taxon>
        <taxon>Pseudomonadota</taxon>
        <taxon>Alphaproteobacteria</taxon>
        <taxon>Hyphomicrobiales</taxon>
        <taxon>Xanthobacteraceae</taxon>
        <taxon>Labrys</taxon>
    </lineage>
</organism>
<dbReference type="Proteomes" id="UP001242480">
    <property type="component" value="Unassembled WGS sequence"/>
</dbReference>
<name>A0ABU0J3R9_9HYPH</name>
<accession>A0ABU0J3R9</accession>
<sequence>MRWLFSSLMIVYLTGVAVQLSPIVGEQWDSVPASRLVASVADEIPSAVSWPVRAYESLRGRG</sequence>
<dbReference type="RefSeq" id="WP_307270726.1">
    <property type="nucleotide sequence ID" value="NZ_JAUSVX010000002.1"/>
</dbReference>
<reference evidence="1 2" key="1">
    <citation type="submission" date="2023-07" db="EMBL/GenBank/DDBJ databases">
        <title>Genomic Encyclopedia of Type Strains, Phase IV (KMG-IV): sequencing the most valuable type-strain genomes for metagenomic binning, comparative biology and taxonomic classification.</title>
        <authorList>
            <person name="Goeker M."/>
        </authorList>
    </citation>
    <scope>NUCLEOTIDE SEQUENCE [LARGE SCALE GENOMIC DNA]</scope>
    <source>
        <strain evidence="1 2">DSM 19619</strain>
    </source>
</reference>